<proteinExistence type="predicted"/>
<evidence type="ECO:0000313" key="2">
    <source>
        <dbReference type="EMBL" id="MBQ0850221.1"/>
    </source>
</evidence>
<accession>A0A940XZU5</accession>
<keyword evidence="1" id="KW-0732">Signal</keyword>
<organism evidence="2 3">
    <name type="scientific">Streptomyces liliiviolaceus</name>
    <dbReference type="NCBI Taxonomy" id="2823109"/>
    <lineage>
        <taxon>Bacteria</taxon>
        <taxon>Bacillati</taxon>
        <taxon>Actinomycetota</taxon>
        <taxon>Actinomycetes</taxon>
        <taxon>Kitasatosporales</taxon>
        <taxon>Streptomycetaceae</taxon>
        <taxon>Streptomyces</taxon>
    </lineage>
</organism>
<dbReference type="AlphaFoldDB" id="A0A940XZU5"/>
<evidence type="ECO:0000313" key="3">
    <source>
        <dbReference type="Proteomes" id="UP000677413"/>
    </source>
</evidence>
<keyword evidence="3" id="KW-1185">Reference proteome</keyword>
<comment type="caution">
    <text evidence="2">The sequence shown here is derived from an EMBL/GenBank/DDBJ whole genome shotgun (WGS) entry which is preliminary data.</text>
</comment>
<evidence type="ECO:0000256" key="1">
    <source>
        <dbReference type="SAM" id="SignalP"/>
    </source>
</evidence>
<dbReference type="EMBL" id="JAGPYQ010000001">
    <property type="protein sequence ID" value="MBQ0850221.1"/>
    <property type="molecule type" value="Genomic_DNA"/>
</dbReference>
<name>A0A940XZU5_9ACTN</name>
<reference evidence="2 3" key="1">
    <citation type="submission" date="2021-04" db="EMBL/GenBank/DDBJ databases">
        <authorList>
            <person name="Tang X."/>
            <person name="Zhou X."/>
            <person name="Chen X."/>
            <person name="Cernava T."/>
            <person name="Zhang C."/>
        </authorList>
    </citation>
    <scope>NUCLEOTIDE SEQUENCE [LARGE SCALE GENOMIC DNA]</scope>
    <source>
        <strain evidence="2 3">BH-SS-21</strain>
    </source>
</reference>
<protein>
    <submittedName>
        <fullName evidence="2">Uncharacterized protein</fullName>
    </submittedName>
</protein>
<dbReference type="Proteomes" id="UP000677413">
    <property type="component" value="Unassembled WGS sequence"/>
</dbReference>
<feature type="signal peptide" evidence="1">
    <location>
        <begin position="1"/>
        <end position="33"/>
    </location>
</feature>
<feature type="chain" id="PRO_5037576593" evidence="1">
    <location>
        <begin position="34"/>
        <end position="83"/>
    </location>
</feature>
<dbReference type="RefSeq" id="WP_210884196.1">
    <property type="nucleotide sequence ID" value="NZ_JAGPYQ010000001.1"/>
</dbReference>
<gene>
    <name evidence="2" type="ORF">J8N05_18665</name>
</gene>
<sequence length="83" mass="9308">MSLSIRINRGGRTAVTFTATVLAALLCVGQALAADWTYHSDYVFKSTCIKVGDRGVQIKEWKAYQCVYATDMGHNWDLYISKK</sequence>